<name>A0AAP2CLV9_9BACT</name>
<dbReference type="SUPFAM" id="SSF53187">
    <property type="entry name" value="Zn-dependent exopeptidases"/>
    <property type="match status" value="1"/>
</dbReference>
<evidence type="ECO:0000256" key="7">
    <source>
        <dbReference type="PROSITE-ProRule" id="PRU01379"/>
    </source>
</evidence>
<proteinExistence type="inferred from homology"/>
<comment type="caution">
    <text evidence="10">The sequence shown here is derived from an EMBL/GenBank/DDBJ whole genome shotgun (WGS) entry which is preliminary data.</text>
</comment>
<dbReference type="EMBL" id="JAHCMY010000004">
    <property type="protein sequence ID" value="MBS9524247.1"/>
    <property type="molecule type" value="Genomic_DNA"/>
</dbReference>
<organism evidence="10 11">
    <name type="scientific">Litoribacter ruber</name>
    <dbReference type="NCBI Taxonomy" id="702568"/>
    <lineage>
        <taxon>Bacteria</taxon>
        <taxon>Pseudomonadati</taxon>
        <taxon>Bacteroidota</taxon>
        <taxon>Cytophagia</taxon>
        <taxon>Cytophagales</taxon>
        <taxon>Cyclobacteriaceae</taxon>
        <taxon>Litoribacter</taxon>
    </lineage>
</organism>
<dbReference type="SMART" id="SM00631">
    <property type="entry name" value="Zn_pept"/>
    <property type="match status" value="1"/>
</dbReference>
<dbReference type="GO" id="GO:0005615">
    <property type="term" value="C:extracellular space"/>
    <property type="evidence" value="ECO:0007669"/>
    <property type="project" value="TreeGrafter"/>
</dbReference>
<dbReference type="PANTHER" id="PTHR11705">
    <property type="entry name" value="PROTEASE FAMILY M14 CARBOXYPEPTIDASE A,B"/>
    <property type="match status" value="1"/>
</dbReference>
<keyword evidence="8" id="KW-0732">Signal</keyword>
<protein>
    <submittedName>
        <fullName evidence="10">Peptidase</fullName>
    </submittedName>
</protein>
<keyword evidence="5" id="KW-0862">Zinc</keyword>
<reference evidence="10 11" key="1">
    <citation type="submission" date="2021-05" db="EMBL/GenBank/DDBJ databases">
        <authorList>
            <person name="Zhang Z.D."/>
            <person name="Osman G."/>
        </authorList>
    </citation>
    <scope>NUCLEOTIDE SEQUENCE [LARGE SCALE GENOMIC DNA]</scope>
    <source>
        <strain evidence="10 11">KCTC 32217</strain>
    </source>
</reference>
<evidence type="ECO:0000313" key="10">
    <source>
        <dbReference type="EMBL" id="MBS9524247.1"/>
    </source>
</evidence>
<feature type="domain" description="Peptidase M14" evidence="9">
    <location>
        <begin position="26"/>
        <end position="370"/>
    </location>
</feature>
<sequence length="536" mass="60325">MKLKIISALGLGVVLGLGHPAWAQDDYSNLNQLNSRLQTVARNSAAELQSLTKTEGGKDIWMLRLGKGDHRNKPAIAVTGGVEGYHLLGVELAVQFAEKLIQENEGLLDNTTFYIFPNMSPDAYEQYFSSVKYERRGNAAQIDHDRDGRVSEDHYDDLNKDGMITMMRIESPMGDHKVSSENDLLMTKADRSKGERGTHLYMMEGVDRDKDGQFNEDPEEGIAFNKNLTYKFPAFEPLAGDIPVSQPETRALLDFLFEHNNIFAFVTFGPANNLSSPLSYNAGDAKKRVVTSMLEKDVELNKMISSIYNETTSLDAYRQDNKGTDGDFFQWAYFHFGRLSFSTPGWWIPEMKKEDNGNYKSQESNFMAWAEDKGLEDVFVDWTAVEHPDFQGQKVEVGGIKPFVMHNPPMDMVPEIAGEHKDFIIKLAELQPSLEFHNLKAEKLNNGLTRVTVDLYNNSPLPTHTEMGERSRWLQKIRIDSNKDKEDLVSGDKIKLVDSLGAFEKKTLSYIVKGSGTFEVRAGAPHTGIATLEVKL</sequence>
<evidence type="ECO:0000259" key="9">
    <source>
        <dbReference type="PROSITE" id="PS52035"/>
    </source>
</evidence>
<dbReference type="GO" id="GO:0008270">
    <property type="term" value="F:zinc ion binding"/>
    <property type="evidence" value="ECO:0007669"/>
    <property type="project" value="InterPro"/>
</dbReference>
<evidence type="ECO:0000256" key="5">
    <source>
        <dbReference type="ARBA" id="ARBA00022833"/>
    </source>
</evidence>
<dbReference type="PROSITE" id="PS52035">
    <property type="entry name" value="PEPTIDASE_M14"/>
    <property type="match status" value="1"/>
</dbReference>
<evidence type="ECO:0000256" key="6">
    <source>
        <dbReference type="ARBA" id="ARBA00023049"/>
    </source>
</evidence>
<comment type="caution">
    <text evidence="7">Lacks conserved residue(s) required for the propagation of feature annotation.</text>
</comment>
<dbReference type="Pfam" id="PF00246">
    <property type="entry name" value="Peptidase_M14"/>
    <property type="match status" value="1"/>
</dbReference>
<dbReference type="Gene3D" id="3.40.630.10">
    <property type="entry name" value="Zn peptidases"/>
    <property type="match status" value="1"/>
</dbReference>
<gene>
    <name evidence="10" type="ORF">KI659_09495</name>
</gene>
<evidence type="ECO:0000313" key="11">
    <source>
        <dbReference type="Proteomes" id="UP001319104"/>
    </source>
</evidence>
<evidence type="ECO:0000256" key="4">
    <source>
        <dbReference type="ARBA" id="ARBA00022801"/>
    </source>
</evidence>
<dbReference type="GO" id="GO:0006508">
    <property type="term" value="P:proteolysis"/>
    <property type="evidence" value="ECO:0007669"/>
    <property type="project" value="UniProtKB-KW"/>
</dbReference>
<comment type="cofactor">
    <cofactor evidence="1">
        <name>Zn(2+)</name>
        <dbReference type="ChEBI" id="CHEBI:29105"/>
    </cofactor>
</comment>
<dbReference type="CDD" id="cd06905">
    <property type="entry name" value="M14-like"/>
    <property type="match status" value="1"/>
</dbReference>
<evidence type="ECO:0000256" key="1">
    <source>
        <dbReference type="ARBA" id="ARBA00001947"/>
    </source>
</evidence>
<keyword evidence="4" id="KW-0378">Hydrolase</keyword>
<keyword evidence="3" id="KW-0645">Protease</keyword>
<dbReference type="GO" id="GO:0004181">
    <property type="term" value="F:metallocarboxypeptidase activity"/>
    <property type="evidence" value="ECO:0007669"/>
    <property type="project" value="InterPro"/>
</dbReference>
<dbReference type="AlphaFoldDB" id="A0AAP2CLV9"/>
<comment type="similarity">
    <text evidence="2 7">Belongs to the peptidase M14 family.</text>
</comment>
<keyword evidence="6" id="KW-0482">Metalloprotease</keyword>
<evidence type="ECO:0000256" key="8">
    <source>
        <dbReference type="SAM" id="SignalP"/>
    </source>
</evidence>
<keyword evidence="11" id="KW-1185">Reference proteome</keyword>
<dbReference type="Proteomes" id="UP001319104">
    <property type="component" value="Unassembled WGS sequence"/>
</dbReference>
<dbReference type="RefSeq" id="WP_213945107.1">
    <property type="nucleotide sequence ID" value="NZ_JAHCMY010000004.1"/>
</dbReference>
<dbReference type="InterPro" id="IPR000834">
    <property type="entry name" value="Peptidase_M14"/>
</dbReference>
<feature type="signal peptide" evidence="8">
    <location>
        <begin position="1"/>
        <end position="23"/>
    </location>
</feature>
<evidence type="ECO:0000256" key="2">
    <source>
        <dbReference type="ARBA" id="ARBA00005988"/>
    </source>
</evidence>
<evidence type="ECO:0000256" key="3">
    <source>
        <dbReference type="ARBA" id="ARBA00022670"/>
    </source>
</evidence>
<feature type="chain" id="PRO_5042946539" evidence="8">
    <location>
        <begin position="24"/>
        <end position="536"/>
    </location>
</feature>
<accession>A0AAP2CLV9</accession>
<dbReference type="PANTHER" id="PTHR11705:SF143">
    <property type="entry name" value="SLL0236 PROTEIN"/>
    <property type="match status" value="1"/>
</dbReference>